<comment type="caution">
    <text evidence="1">The sequence shown here is derived from an EMBL/GenBank/DDBJ whole genome shotgun (WGS) entry which is preliminary data.</text>
</comment>
<dbReference type="EMBL" id="MIGA01000039">
    <property type="protein sequence ID" value="OSY41689.1"/>
    <property type="molecule type" value="Genomic_DNA"/>
</dbReference>
<sequence>MHLSSGELVVGGDQSRVHVGGAGGYAQGTGKLCYSSTRLCVAAFCVYSLQHDVLVYELA</sequence>
<evidence type="ECO:0000313" key="1">
    <source>
        <dbReference type="EMBL" id="OSY41689.1"/>
    </source>
</evidence>
<evidence type="ECO:0000313" key="2">
    <source>
        <dbReference type="Proteomes" id="UP000194225"/>
    </source>
</evidence>
<accession>A0ABX3XSR7</accession>
<proteinExistence type="predicted"/>
<name>A0ABX3XSR7_STRPT</name>
<protein>
    <submittedName>
        <fullName evidence="1">Uncharacterized protein</fullName>
    </submittedName>
</protein>
<organism evidence="1 2">
    <name type="scientific">Streptomyces platensis</name>
    <dbReference type="NCBI Taxonomy" id="58346"/>
    <lineage>
        <taxon>Bacteria</taxon>
        <taxon>Bacillati</taxon>
        <taxon>Actinomycetota</taxon>
        <taxon>Actinomycetes</taxon>
        <taxon>Kitasatosporales</taxon>
        <taxon>Streptomycetaceae</taxon>
        <taxon>Streptomyces</taxon>
    </lineage>
</organism>
<keyword evidence="2" id="KW-1185">Reference proteome</keyword>
<dbReference type="Proteomes" id="UP000194225">
    <property type="component" value="Unassembled WGS sequence"/>
</dbReference>
<reference evidence="1 2" key="1">
    <citation type="submission" date="2016-09" db="EMBL/GenBank/DDBJ databases">
        <title>Streptomyces platensis DSM40041, a candidate organism with high potential of specific P450 cytochromes.</title>
        <authorList>
            <person name="Grumaz C."/>
            <person name="Vainshtein Y."/>
            <person name="Kirstahler P."/>
            <person name="Sohn K."/>
        </authorList>
    </citation>
    <scope>NUCLEOTIDE SEQUENCE [LARGE SCALE GENOMIC DNA]</scope>
    <source>
        <strain evidence="1 2">DSM 40041</strain>
    </source>
</reference>
<gene>
    <name evidence="1" type="ORF">BG653_05052</name>
</gene>